<dbReference type="PANTHER" id="PTHR30435:SF12">
    <property type="entry name" value="FLAGELLAR BASAL BODY ROD PROTEIN FLGB"/>
    <property type="match status" value="1"/>
</dbReference>
<dbReference type="KEGG" id="phy:AJ81_01610"/>
<dbReference type="NCBIfam" id="TIGR01396">
    <property type="entry name" value="FlgB"/>
    <property type="match status" value="1"/>
</dbReference>
<keyword evidence="8" id="KW-0966">Cell projection</keyword>
<evidence type="ECO:0000256" key="2">
    <source>
        <dbReference type="ARBA" id="ARBA00009677"/>
    </source>
</evidence>
<dbReference type="Pfam" id="PF00460">
    <property type="entry name" value="Flg_bb_rod"/>
    <property type="match status" value="1"/>
</dbReference>
<keyword evidence="4 6" id="KW-0975">Bacterial flagellum</keyword>
<dbReference type="InterPro" id="IPR006300">
    <property type="entry name" value="FlgB"/>
</dbReference>
<dbReference type="EMBL" id="CP007141">
    <property type="protein sequence ID" value="AJC73111.1"/>
    <property type="molecule type" value="Genomic_DNA"/>
</dbReference>
<keyword evidence="8" id="KW-0282">Flagellum</keyword>
<reference evidence="8 9" key="1">
    <citation type="submission" date="2014-01" db="EMBL/GenBank/DDBJ databases">
        <title>Genome sequencing of Thermotog hypogea.</title>
        <authorList>
            <person name="Zhang X."/>
            <person name="Alvare G."/>
            <person name="Fristensky B."/>
            <person name="Chen L."/>
            <person name="Suen T."/>
            <person name="Chen Q."/>
            <person name="Ma K."/>
        </authorList>
    </citation>
    <scope>NUCLEOTIDE SEQUENCE [LARGE SCALE GENOMIC DNA]</scope>
    <source>
        <strain evidence="8 9">DSM 11164</strain>
    </source>
</reference>
<comment type="similarity">
    <text evidence="2 6">Belongs to the flagella basal body rod proteins family.</text>
</comment>
<evidence type="ECO:0000256" key="6">
    <source>
        <dbReference type="PIRNR" id="PIRNR002889"/>
    </source>
</evidence>
<keyword evidence="8" id="KW-0969">Cilium</keyword>
<dbReference type="PaxDb" id="1123384-AJ81_01610"/>
<dbReference type="RefSeq" id="WP_031503462.1">
    <property type="nucleotide sequence ID" value="NC_022795.1"/>
</dbReference>
<proteinExistence type="inferred from homology"/>
<dbReference type="GO" id="GO:0071978">
    <property type="term" value="P:bacterial-type flagellum-dependent swarming motility"/>
    <property type="evidence" value="ECO:0007669"/>
    <property type="project" value="TreeGrafter"/>
</dbReference>
<evidence type="ECO:0000259" key="7">
    <source>
        <dbReference type="Pfam" id="PF00460"/>
    </source>
</evidence>
<evidence type="ECO:0000256" key="5">
    <source>
        <dbReference type="ARBA" id="ARBA00024934"/>
    </source>
</evidence>
<organism evidence="8 9">
    <name type="scientific">Pseudothermotoga hypogea DSM 11164 = NBRC 106472</name>
    <dbReference type="NCBI Taxonomy" id="1123384"/>
    <lineage>
        <taxon>Bacteria</taxon>
        <taxon>Thermotogati</taxon>
        <taxon>Thermotogota</taxon>
        <taxon>Thermotogae</taxon>
        <taxon>Thermotogales</taxon>
        <taxon>Thermotogaceae</taxon>
        <taxon>Pseudothermotoga</taxon>
    </lineage>
</organism>
<comment type="function">
    <text evidence="5 6">Structural component of flagellum, the bacterial motility apparatus. Part of the rod structure of flagellar basal body.</text>
</comment>
<dbReference type="STRING" id="1123384.AJ81_01610"/>
<comment type="subunit">
    <text evidence="6">The basal body constitutes a major portion of the flagellar organelle and consists of a number of rings mounted on a central rod.</text>
</comment>
<keyword evidence="9" id="KW-1185">Reference proteome</keyword>
<dbReference type="AlphaFoldDB" id="A0A0X1KPD9"/>
<name>A0A0X1KPD9_9THEM</name>
<dbReference type="OrthoDB" id="9792068at2"/>
<feature type="domain" description="Flagellar basal body rod protein N-terminal" evidence="7">
    <location>
        <begin position="19"/>
        <end position="36"/>
    </location>
</feature>
<evidence type="ECO:0000313" key="8">
    <source>
        <dbReference type="EMBL" id="AJC73111.1"/>
    </source>
</evidence>
<accession>A0A0X1KPD9</accession>
<evidence type="ECO:0000256" key="4">
    <source>
        <dbReference type="ARBA" id="ARBA00023143"/>
    </source>
</evidence>
<evidence type="ECO:0000256" key="3">
    <source>
        <dbReference type="ARBA" id="ARBA00014376"/>
    </source>
</evidence>
<dbReference type="InterPro" id="IPR001444">
    <property type="entry name" value="Flag_bb_rod_N"/>
</dbReference>
<comment type="subcellular location">
    <subcellularLocation>
        <location evidence="1 6">Bacterial flagellum basal body</location>
    </subcellularLocation>
</comment>
<evidence type="ECO:0000256" key="1">
    <source>
        <dbReference type="ARBA" id="ARBA00004117"/>
    </source>
</evidence>
<protein>
    <recommendedName>
        <fullName evidence="3 6">Flagellar basal body rod protein FlgB</fullName>
    </recommendedName>
</protein>
<dbReference type="GO" id="GO:0030694">
    <property type="term" value="C:bacterial-type flagellum basal body, rod"/>
    <property type="evidence" value="ECO:0007669"/>
    <property type="project" value="InterPro"/>
</dbReference>
<dbReference type="PIRSF" id="PIRSF002889">
    <property type="entry name" value="Rod_FlgB"/>
    <property type="match status" value="1"/>
</dbReference>
<dbReference type="Proteomes" id="UP000077469">
    <property type="component" value="Chromosome"/>
</dbReference>
<dbReference type="PATRIC" id="fig|1123384.7.peg.321"/>
<dbReference type="PANTHER" id="PTHR30435">
    <property type="entry name" value="FLAGELLAR PROTEIN"/>
    <property type="match status" value="1"/>
</dbReference>
<gene>
    <name evidence="8" type="ORF">AJ81_01610</name>
</gene>
<evidence type="ECO:0000313" key="9">
    <source>
        <dbReference type="Proteomes" id="UP000077469"/>
    </source>
</evidence>
<sequence>MFNTNFQTLKVAMDVSMLRQSVHAQNIANAETPGYKRKYVVFEELLKEASRIRLATTHERHIPSSQSLPRARIELDKQAFYRNDQNGVDVDYEVTQMVANGLRYEVLARLMSKNIEYYNTVLRGV</sequence>